<dbReference type="GO" id="GO:0004252">
    <property type="term" value="F:serine-type endopeptidase activity"/>
    <property type="evidence" value="ECO:0007669"/>
    <property type="project" value="InterPro"/>
</dbReference>
<dbReference type="EMBL" id="MNTG01000042">
    <property type="protein sequence ID" value="OLA36670.1"/>
    <property type="molecule type" value="Genomic_DNA"/>
</dbReference>
<proteinExistence type="inferred from homology"/>
<dbReference type="InterPro" id="IPR019757">
    <property type="entry name" value="Pept_S26A_signal_pept_1_Lys-AS"/>
</dbReference>
<evidence type="ECO:0000256" key="4">
    <source>
        <dbReference type="ARBA" id="ARBA00013208"/>
    </source>
</evidence>
<feature type="transmembrane region" description="Helical" evidence="8">
    <location>
        <begin position="16"/>
        <end position="35"/>
    </location>
</feature>
<gene>
    <name evidence="11" type="ORF">BHW43_08990</name>
</gene>
<evidence type="ECO:0000256" key="2">
    <source>
        <dbReference type="ARBA" id="ARBA00004401"/>
    </source>
</evidence>
<evidence type="ECO:0000313" key="12">
    <source>
        <dbReference type="Proteomes" id="UP000186777"/>
    </source>
</evidence>
<dbReference type="PROSITE" id="PS00760">
    <property type="entry name" value="SPASE_I_2"/>
    <property type="match status" value="1"/>
</dbReference>
<protein>
    <recommendedName>
        <fullName evidence="4 8">Signal peptidase I</fullName>
        <ecNumber evidence="4 8">3.4.21.89</ecNumber>
    </recommendedName>
</protein>
<evidence type="ECO:0000259" key="10">
    <source>
        <dbReference type="Pfam" id="PF10502"/>
    </source>
</evidence>
<organism evidence="11 12">
    <name type="scientific">Phascolarctobacterium succinatutens</name>
    <dbReference type="NCBI Taxonomy" id="626940"/>
    <lineage>
        <taxon>Bacteria</taxon>
        <taxon>Bacillati</taxon>
        <taxon>Bacillota</taxon>
        <taxon>Negativicutes</taxon>
        <taxon>Acidaminococcales</taxon>
        <taxon>Acidaminococcaceae</taxon>
        <taxon>Phascolarctobacterium</taxon>
    </lineage>
</organism>
<dbReference type="PRINTS" id="PR00727">
    <property type="entry name" value="LEADERPTASE"/>
</dbReference>
<feature type="active site" evidence="7">
    <location>
        <position position="44"/>
    </location>
</feature>
<comment type="caution">
    <text evidence="11">The sequence shown here is derived from an EMBL/GenBank/DDBJ whole genome shotgun (WGS) entry which is preliminary data.</text>
</comment>
<dbReference type="PANTHER" id="PTHR43390:SF1">
    <property type="entry name" value="CHLOROPLAST PROCESSING PEPTIDASE"/>
    <property type="match status" value="1"/>
</dbReference>
<keyword evidence="8" id="KW-0472">Membrane</keyword>
<dbReference type="PROSITE" id="PS00501">
    <property type="entry name" value="SPASE_I_1"/>
    <property type="match status" value="1"/>
</dbReference>
<dbReference type="Proteomes" id="UP000186777">
    <property type="component" value="Unassembled WGS sequence"/>
</dbReference>
<keyword evidence="5 8" id="KW-0645">Protease</keyword>
<dbReference type="GO" id="GO:0006465">
    <property type="term" value="P:signal peptide processing"/>
    <property type="evidence" value="ECO:0007669"/>
    <property type="project" value="InterPro"/>
</dbReference>
<comment type="catalytic activity">
    <reaction evidence="1 8">
        <text>Cleavage of hydrophobic, N-terminal signal or leader sequences from secreted and periplasmic proteins.</text>
        <dbReference type="EC" id="3.4.21.89"/>
    </reaction>
</comment>
<feature type="active site" evidence="7">
    <location>
        <position position="87"/>
    </location>
</feature>
<sequence>MSKKSETSWQDSASDWLVSIIIAVALAFCIRTFLVEPYMVEGSSMYPTLVNHERLVVDKLSYFVTDPKKGEIVVFRFPKDQTRDFIKRVIAVGGDTVEMQQGKVFVNGKQLNETYIYHNDPKGKNISDYRKVVVPKDTIFVLGDNRNNSEDSRFADVGFVPLKLVKGRALVAFWPLDKMRVLKADTGMGE</sequence>
<evidence type="ECO:0000256" key="9">
    <source>
        <dbReference type="RuleBase" id="RU362042"/>
    </source>
</evidence>
<dbReference type="PANTHER" id="PTHR43390">
    <property type="entry name" value="SIGNAL PEPTIDASE I"/>
    <property type="match status" value="1"/>
</dbReference>
<evidence type="ECO:0000256" key="8">
    <source>
        <dbReference type="RuleBase" id="RU003993"/>
    </source>
</evidence>
<dbReference type="SUPFAM" id="SSF51306">
    <property type="entry name" value="LexA/Signal peptidase"/>
    <property type="match status" value="1"/>
</dbReference>
<evidence type="ECO:0000256" key="1">
    <source>
        <dbReference type="ARBA" id="ARBA00000677"/>
    </source>
</evidence>
<dbReference type="InterPro" id="IPR036286">
    <property type="entry name" value="LexA/Signal_pep-like_sf"/>
</dbReference>
<dbReference type="NCBIfam" id="TIGR02227">
    <property type="entry name" value="sigpep_I_bact"/>
    <property type="match status" value="1"/>
</dbReference>
<evidence type="ECO:0000313" key="11">
    <source>
        <dbReference type="EMBL" id="OLA36670.1"/>
    </source>
</evidence>
<dbReference type="GO" id="GO:0009003">
    <property type="term" value="F:signal peptidase activity"/>
    <property type="evidence" value="ECO:0007669"/>
    <property type="project" value="UniProtKB-EC"/>
</dbReference>
<evidence type="ECO:0000256" key="3">
    <source>
        <dbReference type="ARBA" id="ARBA00009370"/>
    </source>
</evidence>
<dbReference type="InterPro" id="IPR019533">
    <property type="entry name" value="Peptidase_S26"/>
</dbReference>
<dbReference type="InterPro" id="IPR019756">
    <property type="entry name" value="Pept_S26A_signal_pept_1_Ser-AS"/>
</dbReference>
<dbReference type="InterPro" id="IPR000223">
    <property type="entry name" value="Pept_S26A_signal_pept_1"/>
</dbReference>
<keyword evidence="6 8" id="KW-0378">Hydrolase</keyword>
<dbReference type="STRING" id="626940.BHW43_08990"/>
<dbReference type="EC" id="3.4.21.89" evidence="4 8"/>
<feature type="domain" description="Peptidase S26" evidence="10">
    <location>
        <begin position="15"/>
        <end position="174"/>
    </location>
</feature>
<dbReference type="AlphaFoldDB" id="A0A1Q6R2Z2"/>
<name>A0A1Q6R2Z2_9FIRM</name>
<dbReference type="InterPro" id="IPR019758">
    <property type="entry name" value="Pept_S26A_signal_pept_1_CS"/>
</dbReference>
<comment type="subcellular location">
    <subcellularLocation>
        <location evidence="2">Cell membrane</location>
        <topology evidence="2">Single-pass type II membrane protein</topology>
    </subcellularLocation>
    <subcellularLocation>
        <location evidence="9">Membrane</location>
        <topology evidence="9">Single-pass type II membrane protein</topology>
    </subcellularLocation>
</comment>
<evidence type="ECO:0000256" key="6">
    <source>
        <dbReference type="ARBA" id="ARBA00022801"/>
    </source>
</evidence>
<keyword evidence="8" id="KW-0812">Transmembrane</keyword>
<reference evidence="11 12" key="1">
    <citation type="journal article" date="2016" name="Nat. Biotechnol.">
        <title>Measurement of bacterial replication rates in microbial communities.</title>
        <authorList>
            <person name="Brown C.T."/>
            <person name="Olm M.R."/>
            <person name="Thomas B.C."/>
            <person name="Banfield J.F."/>
        </authorList>
    </citation>
    <scope>NUCLEOTIDE SEQUENCE [LARGE SCALE GENOMIC DNA]</scope>
    <source>
        <strain evidence="11">46_33</strain>
    </source>
</reference>
<keyword evidence="8" id="KW-1133">Transmembrane helix</keyword>
<dbReference type="CDD" id="cd06530">
    <property type="entry name" value="S26_SPase_I"/>
    <property type="match status" value="1"/>
</dbReference>
<dbReference type="Gene3D" id="2.10.109.10">
    <property type="entry name" value="Umud Fragment, subunit A"/>
    <property type="match status" value="1"/>
</dbReference>
<dbReference type="PROSITE" id="PS00761">
    <property type="entry name" value="SPASE_I_3"/>
    <property type="match status" value="1"/>
</dbReference>
<accession>A0A1Q6R2Z2</accession>
<comment type="similarity">
    <text evidence="3 9">Belongs to the peptidase S26 family.</text>
</comment>
<dbReference type="GO" id="GO:0005886">
    <property type="term" value="C:plasma membrane"/>
    <property type="evidence" value="ECO:0007669"/>
    <property type="project" value="UniProtKB-SubCell"/>
</dbReference>
<dbReference type="Pfam" id="PF10502">
    <property type="entry name" value="Peptidase_S26"/>
    <property type="match status" value="1"/>
</dbReference>
<evidence type="ECO:0000256" key="7">
    <source>
        <dbReference type="PIRSR" id="PIRSR600223-1"/>
    </source>
</evidence>
<dbReference type="RefSeq" id="WP_009145923.1">
    <property type="nucleotide sequence ID" value="NZ_CABKPS010000066.1"/>
</dbReference>
<evidence type="ECO:0000256" key="5">
    <source>
        <dbReference type="ARBA" id="ARBA00022670"/>
    </source>
</evidence>